<sequence>MKRMRTVADSDSATSESDVENSYNTDNEVETDSASESDSDNVDDTSSEPTALNLENVLTELYRLIGNNKKQSKWNKSRIKNIPILQTKSSRKRTKSSTKSEKNVDNTEMNDGSMDWLNKFTVAEEGSPTMSFISFVLFGFVLVLTEHFVACNVVSKTVSDELEKRTVNVGIPKGGLTVNIGHGMRDLIINGNGVGIQGK</sequence>
<accession>A0A6S7HQP0</accession>
<keyword evidence="3" id="KW-1185">Reference proteome</keyword>
<feature type="region of interest" description="Disordered" evidence="1">
    <location>
        <begin position="85"/>
        <end position="109"/>
    </location>
</feature>
<reference evidence="2" key="1">
    <citation type="submission" date="2020-04" db="EMBL/GenBank/DDBJ databases">
        <authorList>
            <person name="Alioto T."/>
            <person name="Alioto T."/>
            <person name="Gomez Garrido J."/>
        </authorList>
    </citation>
    <scope>NUCLEOTIDE SEQUENCE</scope>
    <source>
        <strain evidence="2">A484AB</strain>
    </source>
</reference>
<feature type="non-terminal residue" evidence="2">
    <location>
        <position position="199"/>
    </location>
</feature>
<protein>
    <submittedName>
        <fullName evidence="2">Uncharacterized protein</fullName>
    </submittedName>
</protein>
<feature type="compositionally biased region" description="Polar residues" evidence="1">
    <location>
        <begin position="9"/>
        <end position="26"/>
    </location>
</feature>
<organism evidence="2 3">
    <name type="scientific">Paramuricea clavata</name>
    <name type="common">Red gorgonian</name>
    <name type="synonym">Violescent sea-whip</name>
    <dbReference type="NCBI Taxonomy" id="317549"/>
    <lineage>
        <taxon>Eukaryota</taxon>
        <taxon>Metazoa</taxon>
        <taxon>Cnidaria</taxon>
        <taxon>Anthozoa</taxon>
        <taxon>Octocorallia</taxon>
        <taxon>Malacalcyonacea</taxon>
        <taxon>Plexauridae</taxon>
        <taxon>Paramuricea</taxon>
    </lineage>
</organism>
<name>A0A6S7HQP0_PARCT</name>
<evidence type="ECO:0000256" key="1">
    <source>
        <dbReference type="SAM" id="MobiDB-lite"/>
    </source>
</evidence>
<feature type="compositionally biased region" description="Acidic residues" evidence="1">
    <location>
        <begin position="27"/>
        <end position="46"/>
    </location>
</feature>
<dbReference type="Proteomes" id="UP001152795">
    <property type="component" value="Unassembled WGS sequence"/>
</dbReference>
<evidence type="ECO:0000313" key="2">
    <source>
        <dbReference type="EMBL" id="CAB4007764.1"/>
    </source>
</evidence>
<evidence type="ECO:0000313" key="3">
    <source>
        <dbReference type="Proteomes" id="UP001152795"/>
    </source>
</evidence>
<comment type="caution">
    <text evidence="2">The sequence shown here is derived from an EMBL/GenBank/DDBJ whole genome shotgun (WGS) entry which is preliminary data.</text>
</comment>
<feature type="region of interest" description="Disordered" evidence="1">
    <location>
        <begin position="1"/>
        <end position="50"/>
    </location>
</feature>
<dbReference type="EMBL" id="CACRXK020005903">
    <property type="protein sequence ID" value="CAB4007764.1"/>
    <property type="molecule type" value="Genomic_DNA"/>
</dbReference>
<dbReference type="AlphaFoldDB" id="A0A6S7HQP0"/>
<proteinExistence type="predicted"/>
<gene>
    <name evidence="2" type="ORF">PACLA_8A036719</name>
</gene>